<keyword evidence="3" id="KW-1185">Reference proteome</keyword>
<evidence type="ECO:0000256" key="1">
    <source>
        <dbReference type="SAM" id="MobiDB-lite"/>
    </source>
</evidence>
<dbReference type="EMBL" id="JBHUOL010000010">
    <property type="protein sequence ID" value="MFD2908026.1"/>
    <property type="molecule type" value="Genomic_DNA"/>
</dbReference>
<dbReference type="RefSeq" id="WP_379805044.1">
    <property type="nucleotide sequence ID" value="NZ_JBHUOL010000010.1"/>
</dbReference>
<accession>A0ABW5Z6V9</accession>
<feature type="region of interest" description="Disordered" evidence="1">
    <location>
        <begin position="128"/>
        <end position="154"/>
    </location>
</feature>
<proteinExistence type="predicted"/>
<comment type="caution">
    <text evidence="2">The sequence shown here is derived from an EMBL/GenBank/DDBJ whole genome shotgun (WGS) entry which is preliminary data.</text>
</comment>
<feature type="compositionally biased region" description="Polar residues" evidence="1">
    <location>
        <begin position="128"/>
        <end position="138"/>
    </location>
</feature>
<organism evidence="2 3">
    <name type="scientific">Flavobacterium ardleyense</name>
    <dbReference type="NCBI Taxonomy" id="2038737"/>
    <lineage>
        <taxon>Bacteria</taxon>
        <taxon>Pseudomonadati</taxon>
        <taxon>Bacteroidota</taxon>
        <taxon>Flavobacteriia</taxon>
        <taxon>Flavobacteriales</taxon>
        <taxon>Flavobacteriaceae</taxon>
        <taxon>Flavobacterium</taxon>
    </lineage>
</organism>
<evidence type="ECO:0000313" key="3">
    <source>
        <dbReference type="Proteomes" id="UP001597549"/>
    </source>
</evidence>
<name>A0ABW5Z6V9_9FLAO</name>
<reference evidence="3" key="1">
    <citation type="journal article" date="2019" name="Int. J. Syst. Evol. Microbiol.">
        <title>The Global Catalogue of Microorganisms (GCM) 10K type strain sequencing project: providing services to taxonomists for standard genome sequencing and annotation.</title>
        <authorList>
            <consortium name="The Broad Institute Genomics Platform"/>
            <consortium name="The Broad Institute Genome Sequencing Center for Infectious Disease"/>
            <person name="Wu L."/>
            <person name="Ma J."/>
        </authorList>
    </citation>
    <scope>NUCLEOTIDE SEQUENCE [LARGE SCALE GENOMIC DNA]</scope>
    <source>
        <strain evidence="3">KCTC 52644</strain>
    </source>
</reference>
<gene>
    <name evidence="2" type="ORF">ACFSX9_04685</name>
</gene>
<evidence type="ECO:0000313" key="2">
    <source>
        <dbReference type="EMBL" id="MFD2908026.1"/>
    </source>
</evidence>
<dbReference type="Proteomes" id="UP001597549">
    <property type="component" value="Unassembled WGS sequence"/>
</dbReference>
<protein>
    <submittedName>
        <fullName evidence="2">Uncharacterized protein</fullName>
    </submittedName>
</protein>
<sequence>MNCSPKHASQLAIRQQTDYGNIRIYTRLDTLKFRDENFKDEVRISYLKIDLEEAKISYANETFLEGEQRDVPNLKKIFKSKESNYYVVTSANTFEIPKSVSKYKRAWNDFATPGRSVTRAKKYTVSGNSIRSKNSKPGSSHVFDPSLTLKANEN</sequence>